<keyword evidence="2" id="KW-1185">Reference proteome</keyword>
<sequence length="159" mass="17978">MRETNLTRDNLDFVIDRIGRILVSSDVPYLEGDNSLFLEEVEGRVVVEEEEEDDDEKQRNVEWEVLLAVNNLDSDFSFENQETINNGSEELPNDYILTMEQLVENENAVKFSLPALKSVVENLPSMVLTVDEVLENSGMGWGGVGWGGFLGKINLLYAF</sequence>
<gene>
    <name evidence="1" type="ORF">Adt_01883</name>
</gene>
<name>A0ABD1VXA6_9LAMI</name>
<dbReference type="AlphaFoldDB" id="A0ABD1VXA6"/>
<evidence type="ECO:0000313" key="1">
    <source>
        <dbReference type="EMBL" id="KAL2540905.1"/>
    </source>
</evidence>
<evidence type="ECO:0000313" key="2">
    <source>
        <dbReference type="Proteomes" id="UP001604336"/>
    </source>
</evidence>
<organism evidence="1 2">
    <name type="scientific">Abeliophyllum distichum</name>
    <dbReference type="NCBI Taxonomy" id="126358"/>
    <lineage>
        <taxon>Eukaryota</taxon>
        <taxon>Viridiplantae</taxon>
        <taxon>Streptophyta</taxon>
        <taxon>Embryophyta</taxon>
        <taxon>Tracheophyta</taxon>
        <taxon>Spermatophyta</taxon>
        <taxon>Magnoliopsida</taxon>
        <taxon>eudicotyledons</taxon>
        <taxon>Gunneridae</taxon>
        <taxon>Pentapetalae</taxon>
        <taxon>asterids</taxon>
        <taxon>lamiids</taxon>
        <taxon>Lamiales</taxon>
        <taxon>Oleaceae</taxon>
        <taxon>Forsythieae</taxon>
        <taxon>Abeliophyllum</taxon>
    </lineage>
</organism>
<protein>
    <submittedName>
        <fullName evidence="1">RING/U-box superfamily protein</fullName>
    </submittedName>
</protein>
<dbReference type="EMBL" id="JBFOLK010000001">
    <property type="protein sequence ID" value="KAL2540905.1"/>
    <property type="molecule type" value="Genomic_DNA"/>
</dbReference>
<comment type="caution">
    <text evidence="1">The sequence shown here is derived from an EMBL/GenBank/DDBJ whole genome shotgun (WGS) entry which is preliminary data.</text>
</comment>
<accession>A0ABD1VXA6</accession>
<reference evidence="2" key="1">
    <citation type="submission" date="2024-07" db="EMBL/GenBank/DDBJ databases">
        <title>Two chromosome-level genome assemblies of Korean endemic species Abeliophyllum distichum and Forsythia ovata (Oleaceae).</title>
        <authorList>
            <person name="Jang H."/>
        </authorList>
    </citation>
    <scope>NUCLEOTIDE SEQUENCE [LARGE SCALE GENOMIC DNA]</scope>
</reference>
<dbReference type="Proteomes" id="UP001604336">
    <property type="component" value="Unassembled WGS sequence"/>
</dbReference>
<proteinExistence type="predicted"/>